<dbReference type="Gene3D" id="1.10.260.40">
    <property type="entry name" value="lambda repressor-like DNA-binding domains"/>
    <property type="match status" value="1"/>
</dbReference>
<dbReference type="InterPro" id="IPR001387">
    <property type="entry name" value="Cro/C1-type_HTH"/>
</dbReference>
<dbReference type="CDD" id="cd00093">
    <property type="entry name" value="HTH_XRE"/>
    <property type="match status" value="1"/>
</dbReference>
<evidence type="ECO:0000313" key="5">
    <source>
        <dbReference type="Proteomes" id="UP000466619"/>
    </source>
</evidence>
<dbReference type="Proteomes" id="UP000466619">
    <property type="component" value="Unassembled WGS sequence"/>
</dbReference>
<keyword evidence="5" id="KW-1185">Reference proteome</keyword>
<dbReference type="GeneID" id="88807506"/>
<reference evidence="3 4" key="2">
    <citation type="journal article" date="2018" name="Int. J. Syst. Evol. Microbiol.">
        <title>Whole-genome-based revisit of Photorhabdus phylogeny: proposal for the elevation of most Photorhabdus subspecies to the species level and description of one novel species Photorhabdus bodei sp. nov., and one novel subspecies Photorhabdus laumondii subsp. clarkei subsp. nov.</title>
        <authorList>
            <person name="Machado R.A.R."/>
            <person name="Wuthrich D."/>
            <person name="Kuhnert P."/>
            <person name="Arce C.C.M."/>
            <person name="Thonen L."/>
            <person name="Ruiz C."/>
            <person name="Zhang X."/>
            <person name="Robert C.A.M."/>
            <person name="Karimi J."/>
            <person name="Kamali S."/>
            <person name="Ma J."/>
            <person name="Bruggmann R."/>
            <person name="Erb M."/>
        </authorList>
    </citation>
    <scope>NUCLEOTIDE SEQUENCE [LARGE SCALE GENOMIC DNA]</scope>
    <source>
        <strain evidence="3 4">LJ24-63</strain>
    </source>
</reference>
<dbReference type="AlphaFoldDB" id="A0A329X0W7"/>
<protein>
    <submittedName>
        <fullName evidence="2">Helix-turn-helix domain-containing protein</fullName>
    </submittedName>
    <submittedName>
        <fullName evidence="3">Transcriptional regulator</fullName>
    </submittedName>
</protein>
<evidence type="ECO:0000313" key="4">
    <source>
        <dbReference type="Proteomes" id="UP000250919"/>
    </source>
</evidence>
<evidence type="ECO:0000259" key="1">
    <source>
        <dbReference type="SMART" id="SM00530"/>
    </source>
</evidence>
<evidence type="ECO:0000313" key="2">
    <source>
        <dbReference type="EMBL" id="NDL04876.1"/>
    </source>
</evidence>
<dbReference type="EMBL" id="NSCM01000036">
    <property type="protein sequence ID" value="RAX09590.1"/>
    <property type="molecule type" value="Genomic_DNA"/>
</dbReference>
<evidence type="ECO:0000313" key="3">
    <source>
        <dbReference type="EMBL" id="RAX09590.1"/>
    </source>
</evidence>
<dbReference type="InterPro" id="IPR010982">
    <property type="entry name" value="Lambda_DNA-bd_dom_sf"/>
</dbReference>
<dbReference type="Pfam" id="PF13744">
    <property type="entry name" value="HTH_37"/>
    <property type="match status" value="1"/>
</dbReference>
<reference evidence="3" key="1">
    <citation type="submission" date="2017-08" db="EMBL/GenBank/DDBJ databases">
        <authorList>
            <person name="de Groot N.N."/>
        </authorList>
    </citation>
    <scope>NUCLEOTIDE SEQUENCE</scope>
    <source>
        <strain evidence="3">LJ24-63</strain>
    </source>
</reference>
<sequence>MKIQTFESVWDAISDTPEQAENMKIRAQLINILNAWIAKREFTQAEAAKVLGITQPHVSELARGKIQLFSVDKLIAMMAHAGVYIRHIEISEPEVTLTTLPIV</sequence>
<dbReference type="SMART" id="SM00530">
    <property type="entry name" value="HTH_XRE"/>
    <property type="match status" value="1"/>
</dbReference>
<dbReference type="GO" id="GO:0003677">
    <property type="term" value="F:DNA binding"/>
    <property type="evidence" value="ECO:0007669"/>
    <property type="project" value="InterPro"/>
</dbReference>
<accession>A0A329X0W7</accession>
<comment type="caution">
    <text evidence="3">The sequence shown here is derived from an EMBL/GenBank/DDBJ whole genome shotgun (WGS) entry which is preliminary data.</text>
</comment>
<dbReference type="RefSeq" id="WP_112896222.1">
    <property type="nucleotide sequence ID" value="NZ_CAWNYH010000036.1"/>
</dbReference>
<gene>
    <name evidence="3" type="ORF">CKY02_16865</name>
    <name evidence="2" type="ORF">GPY48_17225</name>
</gene>
<dbReference type="InterPro" id="IPR039554">
    <property type="entry name" value="HigA2-like_HTH"/>
</dbReference>
<proteinExistence type="predicted"/>
<name>A0A329X0W7_9GAMM</name>
<dbReference type="SUPFAM" id="SSF47413">
    <property type="entry name" value="lambda repressor-like DNA-binding domains"/>
    <property type="match status" value="1"/>
</dbReference>
<dbReference type="EMBL" id="WSFC01000043">
    <property type="protein sequence ID" value="NDL04876.1"/>
    <property type="molecule type" value="Genomic_DNA"/>
</dbReference>
<reference evidence="2 5" key="3">
    <citation type="submission" date="2019-12" db="EMBL/GenBank/DDBJ databases">
        <title>Engineering Photorhabdus to improve their lethality against agricultural pests.</title>
        <authorList>
            <person name="Machado R.A.R."/>
        </authorList>
    </citation>
    <scope>NUCLEOTIDE SEQUENCE [LARGE SCALE GENOMIC DNA]</scope>
    <source>
        <strain evidence="2 5">M-CN4</strain>
    </source>
</reference>
<organism evidence="3 4">
    <name type="scientific">Photorhabdus bodei</name>
    <dbReference type="NCBI Taxonomy" id="2029681"/>
    <lineage>
        <taxon>Bacteria</taxon>
        <taxon>Pseudomonadati</taxon>
        <taxon>Pseudomonadota</taxon>
        <taxon>Gammaproteobacteria</taxon>
        <taxon>Enterobacterales</taxon>
        <taxon>Morganellaceae</taxon>
        <taxon>Photorhabdus</taxon>
    </lineage>
</organism>
<feature type="domain" description="HTH cro/C1-type" evidence="1">
    <location>
        <begin position="32"/>
        <end position="88"/>
    </location>
</feature>
<dbReference type="Proteomes" id="UP000250919">
    <property type="component" value="Unassembled WGS sequence"/>
</dbReference>